<protein>
    <submittedName>
        <fullName evidence="3">Cox1/2 intron 2 orf</fullName>
    </submittedName>
</protein>
<dbReference type="SUPFAM" id="SSF55608">
    <property type="entry name" value="Homing endonucleases"/>
    <property type="match status" value="2"/>
</dbReference>
<dbReference type="InterPro" id="IPR027434">
    <property type="entry name" value="Homing_endonucl"/>
</dbReference>
<feature type="domain" description="Homing endonuclease LAGLIDADG" evidence="2">
    <location>
        <begin position="121"/>
        <end position="214"/>
    </location>
</feature>
<dbReference type="VEuPathDB" id="AmoebaDB:DidioMp09"/>
<keyword evidence="3" id="KW-0496">Mitochondrion</keyword>
<geneLocation type="mitochondrion" evidence="3"/>
<dbReference type="PANTHER" id="PTHR36181">
    <property type="entry name" value="INTRON-ENCODED ENDONUCLEASE AI3-RELATED"/>
    <property type="match status" value="1"/>
</dbReference>
<dbReference type="Gene3D" id="3.10.28.10">
    <property type="entry name" value="Homing endonucleases"/>
    <property type="match status" value="2"/>
</dbReference>
<dbReference type="AlphaFoldDB" id="O21150"/>
<dbReference type="PANTHER" id="PTHR36181:SF2">
    <property type="entry name" value="INTRON-ENCODED ENDONUCLEASE AI3-RELATED"/>
    <property type="match status" value="1"/>
</dbReference>
<dbReference type="InterPro" id="IPR004860">
    <property type="entry name" value="LAGLIDADG_dom"/>
</dbReference>
<sequence length="273" mass="32784">MCILIIILYIITMTINPLINGIMWDFNFISVQEKYDQIIYELTLLTDLSKKDLQFIFPYKHIELELKELKFKNKDAYLDQLIARIFEYSKSELYKLIYKIYKISSKKSMKVEEREYIKKYWVGLMDGVGSIEVNHYRMKNLQYRLVLNVNDSSENMAMLLKIQQVIGGYLIKRKEKALIAWTINNKMQIEDVIKIFEDYNLVTVRKRNQLQFLKENLKRNDVNWYLSERKNKYKKSLIVSNIEEISYFNEWFSGFVEATGSFCIRAQKRSILE</sequence>
<evidence type="ECO:0000259" key="2">
    <source>
        <dbReference type="Pfam" id="PF00961"/>
    </source>
</evidence>
<proteinExistence type="inferred from homology"/>
<evidence type="ECO:0000256" key="1">
    <source>
        <dbReference type="ARBA" id="ARBA00005588"/>
    </source>
</evidence>
<dbReference type="Pfam" id="PF00961">
    <property type="entry name" value="LAGLIDADG_1"/>
    <property type="match status" value="1"/>
</dbReference>
<evidence type="ECO:0000313" key="3">
    <source>
        <dbReference type="EMBL" id="CAA57469.1"/>
    </source>
</evidence>
<accession>O21150</accession>
<dbReference type="GO" id="GO:0005739">
    <property type="term" value="C:mitochondrion"/>
    <property type="evidence" value="ECO:0007669"/>
    <property type="project" value="UniProtKB-ARBA"/>
</dbReference>
<organism evidence="3">
    <name type="scientific">Dictyostelium discoideum</name>
    <name type="common">Social amoeba</name>
    <dbReference type="NCBI Taxonomy" id="44689"/>
    <lineage>
        <taxon>Eukaryota</taxon>
        <taxon>Amoebozoa</taxon>
        <taxon>Evosea</taxon>
        <taxon>Eumycetozoa</taxon>
        <taxon>Dictyostelia</taxon>
        <taxon>Dictyosteliales</taxon>
        <taxon>Dictyosteliaceae</taxon>
        <taxon>Dictyostelium</taxon>
    </lineage>
</organism>
<dbReference type="InterPro" id="IPR051289">
    <property type="entry name" value="LAGLIDADG_Endonuclease"/>
</dbReference>
<reference evidence="3" key="1">
    <citation type="journal article" date="1997" name="Biochim. Biophys. Acta">
        <title>Subunits I and II of Dictyostelium cytochrome c oxidase are specified by a single open reading frame transcribed into a large polycistronic RNA.</title>
        <authorList>
            <person name="Pellizzari R."/>
            <person name="Anjard C."/>
            <person name="Bisson R."/>
        </authorList>
    </citation>
    <scope>NUCLEOTIDE SEQUENCE</scope>
    <source>
        <strain evidence="3">AX3</strain>
    </source>
</reference>
<dbReference type="GO" id="GO:0004519">
    <property type="term" value="F:endonuclease activity"/>
    <property type="evidence" value="ECO:0007669"/>
    <property type="project" value="InterPro"/>
</dbReference>
<name>O21150_DICDI</name>
<comment type="similarity">
    <text evidence="1">Belongs to the LAGLIDADG endonuclease family.</text>
</comment>
<dbReference type="EMBL" id="X81884">
    <property type="protein sequence ID" value="CAA57469.1"/>
    <property type="molecule type" value="Genomic_DNA"/>
</dbReference>